<sequence length="128" mass="14029">MDCSLAVYLQIPGAKKLMLKLPLVMGTIPCNGFGSRNSGIASLFSIDMRGLTLTLPEQPEAPPDHVHAVSEDEFSNTFLLALSPNSEGEARYQMFACIQEFWFQPPPLHSEVDPHGGDPACFLHSLNE</sequence>
<name>A0A091CT18_FUKDA</name>
<dbReference type="Proteomes" id="UP000028990">
    <property type="component" value="Unassembled WGS sequence"/>
</dbReference>
<evidence type="ECO:0000313" key="1">
    <source>
        <dbReference type="EMBL" id="KFO20630.1"/>
    </source>
</evidence>
<evidence type="ECO:0000313" key="2">
    <source>
        <dbReference type="Proteomes" id="UP000028990"/>
    </source>
</evidence>
<keyword evidence="2" id="KW-1185">Reference proteome</keyword>
<dbReference type="AlphaFoldDB" id="A0A091CT18"/>
<proteinExistence type="predicted"/>
<accession>A0A091CT18</accession>
<reference evidence="1 2" key="1">
    <citation type="submission" date="2013-11" db="EMBL/GenBank/DDBJ databases">
        <title>The Damaraland mole rat (Fukomys damarensis) genome and evolution of African mole rats.</title>
        <authorList>
            <person name="Gladyshev V.N."/>
            <person name="Fang X."/>
        </authorList>
    </citation>
    <scope>NUCLEOTIDE SEQUENCE [LARGE SCALE GENOMIC DNA]</scope>
    <source>
        <tissue evidence="1">Liver</tissue>
    </source>
</reference>
<organism evidence="1 2">
    <name type="scientific">Fukomys damarensis</name>
    <name type="common">Damaraland mole rat</name>
    <name type="synonym">Cryptomys damarensis</name>
    <dbReference type="NCBI Taxonomy" id="885580"/>
    <lineage>
        <taxon>Eukaryota</taxon>
        <taxon>Metazoa</taxon>
        <taxon>Chordata</taxon>
        <taxon>Craniata</taxon>
        <taxon>Vertebrata</taxon>
        <taxon>Euteleostomi</taxon>
        <taxon>Mammalia</taxon>
        <taxon>Eutheria</taxon>
        <taxon>Euarchontoglires</taxon>
        <taxon>Glires</taxon>
        <taxon>Rodentia</taxon>
        <taxon>Hystricomorpha</taxon>
        <taxon>Bathyergidae</taxon>
        <taxon>Fukomys</taxon>
    </lineage>
</organism>
<gene>
    <name evidence="1" type="ORF">H920_17977</name>
</gene>
<dbReference type="EMBL" id="KN124661">
    <property type="protein sequence ID" value="KFO20630.1"/>
    <property type="molecule type" value="Genomic_DNA"/>
</dbReference>
<protein>
    <submittedName>
        <fullName evidence="1">Arrestin domain-containing protein 4</fullName>
    </submittedName>
</protein>